<dbReference type="EMBL" id="KN834123">
    <property type="protein sequence ID" value="KIK12061.1"/>
    <property type="molecule type" value="Genomic_DNA"/>
</dbReference>
<dbReference type="Proteomes" id="UP000054018">
    <property type="component" value="Unassembled WGS sequence"/>
</dbReference>
<organism evidence="2 3">
    <name type="scientific">Pisolithus microcarpus 441</name>
    <dbReference type="NCBI Taxonomy" id="765257"/>
    <lineage>
        <taxon>Eukaryota</taxon>
        <taxon>Fungi</taxon>
        <taxon>Dikarya</taxon>
        <taxon>Basidiomycota</taxon>
        <taxon>Agaricomycotina</taxon>
        <taxon>Agaricomycetes</taxon>
        <taxon>Agaricomycetidae</taxon>
        <taxon>Boletales</taxon>
        <taxon>Sclerodermatineae</taxon>
        <taxon>Pisolithaceae</taxon>
        <taxon>Pisolithus</taxon>
    </lineage>
</organism>
<evidence type="ECO:0000313" key="2">
    <source>
        <dbReference type="EMBL" id="KIK12061.1"/>
    </source>
</evidence>
<keyword evidence="3" id="KW-1185">Reference proteome</keyword>
<accession>A0A0C9Y4Y6</accession>
<dbReference type="Pfam" id="PF26138">
    <property type="entry name" value="DUF8040"/>
    <property type="match status" value="1"/>
</dbReference>
<reference evidence="3" key="2">
    <citation type="submission" date="2015-01" db="EMBL/GenBank/DDBJ databases">
        <title>Evolutionary Origins and Diversification of the Mycorrhizal Mutualists.</title>
        <authorList>
            <consortium name="DOE Joint Genome Institute"/>
            <consortium name="Mycorrhizal Genomics Consortium"/>
            <person name="Kohler A."/>
            <person name="Kuo A."/>
            <person name="Nagy L.G."/>
            <person name="Floudas D."/>
            <person name="Copeland A."/>
            <person name="Barry K.W."/>
            <person name="Cichocki N."/>
            <person name="Veneault-Fourrey C."/>
            <person name="LaButti K."/>
            <person name="Lindquist E.A."/>
            <person name="Lipzen A."/>
            <person name="Lundell T."/>
            <person name="Morin E."/>
            <person name="Murat C."/>
            <person name="Riley R."/>
            <person name="Ohm R."/>
            <person name="Sun H."/>
            <person name="Tunlid A."/>
            <person name="Henrissat B."/>
            <person name="Grigoriev I.V."/>
            <person name="Hibbett D.S."/>
            <person name="Martin F."/>
        </authorList>
    </citation>
    <scope>NUCLEOTIDE SEQUENCE [LARGE SCALE GENOMIC DNA]</scope>
    <source>
        <strain evidence="3">441</strain>
    </source>
</reference>
<dbReference type="HOGENOM" id="CLU_171507_1_1_1"/>
<feature type="non-terminal residue" evidence="2">
    <location>
        <position position="1"/>
    </location>
</feature>
<reference evidence="2 3" key="1">
    <citation type="submission" date="2014-04" db="EMBL/GenBank/DDBJ databases">
        <authorList>
            <consortium name="DOE Joint Genome Institute"/>
            <person name="Kuo A."/>
            <person name="Kohler A."/>
            <person name="Costa M.D."/>
            <person name="Nagy L.G."/>
            <person name="Floudas D."/>
            <person name="Copeland A."/>
            <person name="Barry K.W."/>
            <person name="Cichocki N."/>
            <person name="Veneault-Fourrey C."/>
            <person name="LaButti K."/>
            <person name="Lindquist E.A."/>
            <person name="Lipzen A."/>
            <person name="Lundell T."/>
            <person name="Morin E."/>
            <person name="Murat C."/>
            <person name="Sun H."/>
            <person name="Tunlid A."/>
            <person name="Henrissat B."/>
            <person name="Grigoriev I.V."/>
            <person name="Hibbett D.S."/>
            <person name="Martin F."/>
            <person name="Nordberg H.P."/>
            <person name="Cantor M.N."/>
            <person name="Hua S.X."/>
        </authorList>
    </citation>
    <scope>NUCLEOTIDE SEQUENCE [LARGE SCALE GENOMIC DNA]</scope>
    <source>
        <strain evidence="2 3">441</strain>
    </source>
</reference>
<evidence type="ECO:0000259" key="1">
    <source>
        <dbReference type="Pfam" id="PF26138"/>
    </source>
</evidence>
<protein>
    <recommendedName>
        <fullName evidence="1">DUF8040 domain-containing protein</fullName>
    </recommendedName>
</protein>
<name>A0A0C9Y4Y6_9AGAM</name>
<dbReference type="AlphaFoldDB" id="A0A0C9Y4Y6"/>
<sequence>QREEPIPYHMSILSGVGWVAELLNSHLERIHTRLSVHKHIFKVILRELEEAGCTHLKCITLEEQVSIFLY</sequence>
<proteinExistence type="predicted"/>
<dbReference type="InterPro" id="IPR058353">
    <property type="entry name" value="DUF8040"/>
</dbReference>
<gene>
    <name evidence="2" type="ORF">PISMIDRAFT_72603</name>
</gene>
<feature type="non-terminal residue" evidence="2">
    <location>
        <position position="70"/>
    </location>
</feature>
<dbReference type="OrthoDB" id="2430314at2759"/>
<evidence type="ECO:0000313" key="3">
    <source>
        <dbReference type="Proteomes" id="UP000054018"/>
    </source>
</evidence>
<feature type="domain" description="DUF8040" evidence="1">
    <location>
        <begin position="11"/>
        <end position="70"/>
    </location>
</feature>